<dbReference type="InterPro" id="IPR036514">
    <property type="entry name" value="SGNH_hydro_sf"/>
</dbReference>
<dbReference type="InterPro" id="IPR013830">
    <property type="entry name" value="SGNH_hydro"/>
</dbReference>
<accession>H1Y5L1</accession>
<dbReference type="PANTHER" id="PTHR30383:SF24">
    <property type="entry name" value="THIOESTERASE 1_PROTEASE 1_LYSOPHOSPHOLIPASE L1"/>
    <property type="match status" value="1"/>
</dbReference>
<dbReference type="STRING" id="714943.Mucpa_5288"/>
<organism evidence="2 3">
    <name type="scientific">Mucilaginibacter paludis DSM 18603</name>
    <dbReference type="NCBI Taxonomy" id="714943"/>
    <lineage>
        <taxon>Bacteria</taxon>
        <taxon>Pseudomonadati</taxon>
        <taxon>Bacteroidota</taxon>
        <taxon>Sphingobacteriia</taxon>
        <taxon>Sphingobacteriales</taxon>
        <taxon>Sphingobacteriaceae</taxon>
        <taxon>Mucilaginibacter</taxon>
    </lineage>
</organism>
<proteinExistence type="predicted"/>
<keyword evidence="3" id="KW-1185">Reference proteome</keyword>
<dbReference type="eggNOG" id="COG2755">
    <property type="taxonomic scope" value="Bacteria"/>
</dbReference>
<dbReference type="Pfam" id="PF13472">
    <property type="entry name" value="Lipase_GDSL_2"/>
    <property type="match status" value="1"/>
</dbReference>
<evidence type="ECO:0000313" key="3">
    <source>
        <dbReference type="Proteomes" id="UP000002774"/>
    </source>
</evidence>
<dbReference type="PROSITE" id="PS01098">
    <property type="entry name" value="LIPASE_GDSL_SER"/>
    <property type="match status" value="1"/>
</dbReference>
<dbReference type="GO" id="GO:0006629">
    <property type="term" value="P:lipid metabolic process"/>
    <property type="evidence" value="ECO:0007669"/>
    <property type="project" value="InterPro"/>
</dbReference>
<protein>
    <submittedName>
        <fullName evidence="2">Lipolytic protein G-D-S-L family</fullName>
    </submittedName>
</protein>
<dbReference type="EMBL" id="CM001403">
    <property type="protein sequence ID" value="EHQ29363.1"/>
    <property type="molecule type" value="Genomic_DNA"/>
</dbReference>
<dbReference type="CDD" id="cd01822">
    <property type="entry name" value="Lysophospholipase_L1_like"/>
    <property type="match status" value="1"/>
</dbReference>
<feature type="domain" description="SGNH hydrolase-type esterase" evidence="1">
    <location>
        <begin position="67"/>
        <end position="231"/>
    </location>
</feature>
<dbReference type="SUPFAM" id="SSF52266">
    <property type="entry name" value="SGNH hydrolase"/>
    <property type="match status" value="1"/>
</dbReference>
<dbReference type="GO" id="GO:0004622">
    <property type="term" value="F:phosphatidylcholine lysophospholipase activity"/>
    <property type="evidence" value="ECO:0007669"/>
    <property type="project" value="TreeGrafter"/>
</dbReference>
<gene>
    <name evidence="2" type="ORF">Mucpa_5288</name>
</gene>
<dbReference type="AlphaFoldDB" id="H1Y5L1"/>
<reference evidence="2" key="1">
    <citation type="submission" date="2011-09" db="EMBL/GenBank/DDBJ databases">
        <title>The permanent draft genome of Mucilaginibacter paludis DSM 18603.</title>
        <authorList>
            <consortium name="US DOE Joint Genome Institute (JGI-PGF)"/>
            <person name="Lucas S."/>
            <person name="Han J."/>
            <person name="Lapidus A."/>
            <person name="Bruce D."/>
            <person name="Goodwin L."/>
            <person name="Pitluck S."/>
            <person name="Peters L."/>
            <person name="Kyrpides N."/>
            <person name="Mavromatis K."/>
            <person name="Ivanova N."/>
            <person name="Mikhailova N."/>
            <person name="Held B."/>
            <person name="Detter J.C."/>
            <person name="Tapia R."/>
            <person name="Han C."/>
            <person name="Land M."/>
            <person name="Hauser L."/>
            <person name="Markowitz V."/>
            <person name="Cheng J.-F."/>
            <person name="Hugenholtz P."/>
            <person name="Woyke T."/>
            <person name="Wu D."/>
            <person name="Tindall B."/>
            <person name="Brambilla E."/>
            <person name="Klenk H.-P."/>
            <person name="Eisen J.A."/>
        </authorList>
    </citation>
    <scope>NUCLEOTIDE SEQUENCE [LARGE SCALE GENOMIC DNA]</scope>
    <source>
        <strain evidence="2">DSM 18603</strain>
    </source>
</reference>
<evidence type="ECO:0000313" key="2">
    <source>
        <dbReference type="EMBL" id="EHQ29363.1"/>
    </source>
</evidence>
<name>H1Y5L1_9SPHI</name>
<dbReference type="Proteomes" id="UP000002774">
    <property type="component" value="Chromosome"/>
</dbReference>
<sequence>MSPGCLKIITNYLENNFMHKLHYCSLIIIILFSCACGNSKSTPGHSDTAATQTSTTPQPANTKTILFFGDSLTAGYGLDDPQSEAFPALVQAKIDSAKLSYKVINGGLSGETSAGGKGRIDWLLKQKVDIFILELGANDGLRGIPTTETAQNLQTIIDKVKAKYPDAKLILTGMMVPPNMGADYATAFKKIFPALAQKNKMAFVPFLLQNVAGIKELNQADGIHPTAKGAKIVANNVWAVLKGEI</sequence>
<dbReference type="PROSITE" id="PS51257">
    <property type="entry name" value="PROKAR_LIPOPROTEIN"/>
    <property type="match status" value="1"/>
</dbReference>
<evidence type="ECO:0000259" key="1">
    <source>
        <dbReference type="Pfam" id="PF13472"/>
    </source>
</evidence>
<dbReference type="InterPro" id="IPR051532">
    <property type="entry name" value="Ester_Hydrolysis_Enzymes"/>
</dbReference>
<dbReference type="HOGENOM" id="CLU_051180_1_0_10"/>
<dbReference type="PANTHER" id="PTHR30383">
    <property type="entry name" value="THIOESTERASE 1/PROTEASE 1/LYSOPHOSPHOLIPASE L1"/>
    <property type="match status" value="1"/>
</dbReference>
<dbReference type="Gene3D" id="3.40.50.1110">
    <property type="entry name" value="SGNH hydrolase"/>
    <property type="match status" value="1"/>
</dbReference>
<dbReference type="InterPro" id="IPR008265">
    <property type="entry name" value="Lipase_GDSL_AS"/>
</dbReference>